<sequence length="124" mass="13582">MRAVCWRLPLLSSTTSAATQYQASRGTQQRVLQMLRGSTNLQHGKIINKPSGSLETVAVKCPLQKFLVVTQVLLSILNLPSDLHAANSAGRTVGFSASLFLKWSLCSSCRWQQRLNLPGWVGLS</sequence>
<feature type="signal peptide" evidence="1">
    <location>
        <begin position="1"/>
        <end position="17"/>
    </location>
</feature>
<dbReference type="EMBL" id="JBBWRZ010000002">
    <property type="protein sequence ID" value="KAK8243886.1"/>
    <property type="molecule type" value="Genomic_DNA"/>
</dbReference>
<evidence type="ECO:0000313" key="2">
    <source>
        <dbReference type="EMBL" id="KAK8243886.1"/>
    </source>
</evidence>
<comment type="caution">
    <text evidence="2">The sequence shown here is derived from an EMBL/GenBank/DDBJ whole genome shotgun (WGS) entry which is preliminary data.</text>
</comment>
<proteinExistence type="predicted"/>
<dbReference type="Proteomes" id="UP001492380">
    <property type="component" value="Unassembled WGS sequence"/>
</dbReference>
<feature type="chain" id="PRO_5047443326" description="Secreted protein" evidence="1">
    <location>
        <begin position="18"/>
        <end position="124"/>
    </location>
</feature>
<keyword evidence="1" id="KW-0732">Signal</keyword>
<organism evidence="2 3">
    <name type="scientific">Phyllosticta capitalensis</name>
    <dbReference type="NCBI Taxonomy" id="121624"/>
    <lineage>
        <taxon>Eukaryota</taxon>
        <taxon>Fungi</taxon>
        <taxon>Dikarya</taxon>
        <taxon>Ascomycota</taxon>
        <taxon>Pezizomycotina</taxon>
        <taxon>Dothideomycetes</taxon>
        <taxon>Dothideomycetes incertae sedis</taxon>
        <taxon>Botryosphaeriales</taxon>
        <taxon>Phyllostictaceae</taxon>
        <taxon>Phyllosticta</taxon>
    </lineage>
</organism>
<gene>
    <name evidence="2" type="ORF">HDK90DRAFT_136695</name>
</gene>
<reference evidence="2 3" key="1">
    <citation type="submission" date="2024-04" db="EMBL/GenBank/DDBJ databases">
        <title>Phyllosticta paracitricarpa is synonymous to the EU quarantine fungus P. citricarpa based on phylogenomic analyses.</title>
        <authorList>
            <consortium name="Lawrence Berkeley National Laboratory"/>
            <person name="Van Ingen-Buijs V.A."/>
            <person name="Van Westerhoven A.C."/>
            <person name="Haridas S."/>
            <person name="Skiadas P."/>
            <person name="Martin F."/>
            <person name="Groenewald J.Z."/>
            <person name="Crous P.W."/>
            <person name="Seidl M.F."/>
        </authorList>
    </citation>
    <scope>NUCLEOTIDE SEQUENCE [LARGE SCALE GENOMIC DNA]</scope>
    <source>
        <strain evidence="2 3">CBS 123374</strain>
    </source>
</reference>
<evidence type="ECO:0008006" key="4">
    <source>
        <dbReference type="Google" id="ProtNLM"/>
    </source>
</evidence>
<keyword evidence="3" id="KW-1185">Reference proteome</keyword>
<protein>
    <recommendedName>
        <fullName evidence="4">Secreted protein</fullName>
    </recommendedName>
</protein>
<evidence type="ECO:0000313" key="3">
    <source>
        <dbReference type="Proteomes" id="UP001492380"/>
    </source>
</evidence>
<accession>A0ABR1YYV5</accession>
<name>A0ABR1YYV5_9PEZI</name>
<evidence type="ECO:0000256" key="1">
    <source>
        <dbReference type="SAM" id="SignalP"/>
    </source>
</evidence>